<dbReference type="AlphaFoldDB" id="A0A9N9QKL6"/>
<dbReference type="GO" id="GO:0090385">
    <property type="term" value="P:phagosome-lysosome fusion"/>
    <property type="evidence" value="ECO:0007669"/>
    <property type="project" value="TreeGrafter"/>
</dbReference>
<evidence type="ECO:0000313" key="6">
    <source>
        <dbReference type="Proteomes" id="UP001152799"/>
    </source>
</evidence>
<dbReference type="PROSITE" id="PS51419">
    <property type="entry name" value="RAB"/>
    <property type="match status" value="1"/>
</dbReference>
<sequence length="241" mass="26953">MSVIHSNGNGISRERLINISDKLRVANLCKKELNFKLLVIGDYGVGKTSIIKKYTEEEMFPLNKVTIGADFALKTLEWDEETRINIHLWDTVGHDKSGFLTGIFCRHAVGAVLVFDLTKPETFNSVKKWLVNLRNKISLPGGQPIPTILLANKGDMTTKTLPKEINDFCLDNNIMGWFITSAKTNTQIDEAMLRLTNAVLINHHGLQFPLITDDIIKLPNENGHGAGPSNHSNKKHYCCNS</sequence>
<dbReference type="FunFam" id="3.40.50.300:FF:001447">
    <property type="entry name" value="Ras-related protein Rab-1B"/>
    <property type="match status" value="1"/>
</dbReference>
<organism evidence="5 6">
    <name type="scientific">Ceutorhynchus assimilis</name>
    <name type="common">cabbage seed weevil</name>
    <dbReference type="NCBI Taxonomy" id="467358"/>
    <lineage>
        <taxon>Eukaryota</taxon>
        <taxon>Metazoa</taxon>
        <taxon>Ecdysozoa</taxon>
        <taxon>Arthropoda</taxon>
        <taxon>Hexapoda</taxon>
        <taxon>Insecta</taxon>
        <taxon>Pterygota</taxon>
        <taxon>Neoptera</taxon>
        <taxon>Endopterygota</taxon>
        <taxon>Coleoptera</taxon>
        <taxon>Polyphaga</taxon>
        <taxon>Cucujiformia</taxon>
        <taxon>Curculionidae</taxon>
        <taxon>Ceutorhynchinae</taxon>
        <taxon>Ceutorhynchus</taxon>
    </lineage>
</organism>
<dbReference type="SUPFAM" id="SSF52540">
    <property type="entry name" value="P-loop containing nucleoside triphosphate hydrolases"/>
    <property type="match status" value="1"/>
</dbReference>
<evidence type="ECO:0000256" key="4">
    <source>
        <dbReference type="SAM" id="MobiDB-lite"/>
    </source>
</evidence>
<dbReference type="PANTHER" id="PTHR47981">
    <property type="entry name" value="RAB FAMILY"/>
    <property type="match status" value="1"/>
</dbReference>
<evidence type="ECO:0000256" key="3">
    <source>
        <dbReference type="ARBA" id="ARBA00023134"/>
    </source>
</evidence>
<evidence type="ECO:0000256" key="2">
    <source>
        <dbReference type="ARBA" id="ARBA00022741"/>
    </source>
</evidence>
<comment type="similarity">
    <text evidence="1">Belongs to the small GTPase superfamily. Rab family.</text>
</comment>
<keyword evidence="2" id="KW-0547">Nucleotide-binding</keyword>
<accession>A0A9N9QKL6</accession>
<keyword evidence="3" id="KW-0342">GTP-binding</keyword>
<dbReference type="GO" id="GO:0045335">
    <property type="term" value="C:phagocytic vesicle"/>
    <property type="evidence" value="ECO:0007669"/>
    <property type="project" value="TreeGrafter"/>
</dbReference>
<reference evidence="5" key="1">
    <citation type="submission" date="2022-01" db="EMBL/GenBank/DDBJ databases">
        <authorList>
            <person name="King R."/>
        </authorList>
    </citation>
    <scope>NUCLEOTIDE SEQUENCE</scope>
</reference>
<feature type="region of interest" description="Disordered" evidence="4">
    <location>
        <begin position="222"/>
        <end position="241"/>
    </location>
</feature>
<dbReference type="Gene3D" id="3.40.50.300">
    <property type="entry name" value="P-loop containing nucleotide triphosphate hydrolases"/>
    <property type="match status" value="1"/>
</dbReference>
<dbReference type="PANTHER" id="PTHR47981:SF39">
    <property type="entry name" value="RAS-RELATED PROTEIN RAB"/>
    <property type="match status" value="1"/>
</dbReference>
<dbReference type="InterPro" id="IPR027417">
    <property type="entry name" value="P-loop_NTPase"/>
</dbReference>
<evidence type="ECO:0008006" key="7">
    <source>
        <dbReference type="Google" id="ProtNLM"/>
    </source>
</evidence>
<dbReference type="SMART" id="SM00175">
    <property type="entry name" value="RAB"/>
    <property type="match status" value="1"/>
</dbReference>
<keyword evidence="6" id="KW-1185">Reference proteome</keyword>
<dbReference type="InterPro" id="IPR001806">
    <property type="entry name" value="Small_GTPase"/>
</dbReference>
<protein>
    <recommendedName>
        <fullName evidence="7">Ras-related protein Rab</fullName>
    </recommendedName>
</protein>
<gene>
    <name evidence="5" type="ORF">CEUTPL_LOCUS3167</name>
</gene>
<evidence type="ECO:0000256" key="1">
    <source>
        <dbReference type="ARBA" id="ARBA00006270"/>
    </source>
</evidence>
<dbReference type="SMART" id="SM00174">
    <property type="entry name" value="RHO"/>
    <property type="match status" value="1"/>
</dbReference>
<dbReference type="GO" id="GO:0005764">
    <property type="term" value="C:lysosome"/>
    <property type="evidence" value="ECO:0007669"/>
    <property type="project" value="TreeGrafter"/>
</dbReference>
<dbReference type="PRINTS" id="PR00449">
    <property type="entry name" value="RASTRNSFRMNG"/>
</dbReference>
<dbReference type="GO" id="GO:0005525">
    <property type="term" value="F:GTP binding"/>
    <property type="evidence" value="ECO:0007669"/>
    <property type="project" value="UniProtKB-KW"/>
</dbReference>
<evidence type="ECO:0000313" key="5">
    <source>
        <dbReference type="EMBL" id="CAG9762488.1"/>
    </source>
</evidence>
<dbReference type="GO" id="GO:0008333">
    <property type="term" value="P:endosome to lysosome transport"/>
    <property type="evidence" value="ECO:0007669"/>
    <property type="project" value="TreeGrafter"/>
</dbReference>
<dbReference type="Proteomes" id="UP001152799">
    <property type="component" value="Chromosome 11"/>
</dbReference>
<dbReference type="Pfam" id="PF00071">
    <property type="entry name" value="Ras"/>
    <property type="match status" value="1"/>
</dbReference>
<dbReference type="SMART" id="SM00173">
    <property type="entry name" value="RAS"/>
    <property type="match status" value="1"/>
</dbReference>
<name>A0A9N9QKL6_9CUCU</name>
<dbReference type="GO" id="GO:0003924">
    <property type="term" value="F:GTPase activity"/>
    <property type="evidence" value="ECO:0007669"/>
    <property type="project" value="InterPro"/>
</dbReference>
<dbReference type="InterPro" id="IPR005225">
    <property type="entry name" value="Small_GTP-bd"/>
</dbReference>
<dbReference type="NCBIfam" id="TIGR00231">
    <property type="entry name" value="small_GTP"/>
    <property type="match status" value="1"/>
</dbReference>
<dbReference type="OrthoDB" id="245989at2759"/>
<dbReference type="GO" id="GO:0005770">
    <property type="term" value="C:late endosome"/>
    <property type="evidence" value="ECO:0007669"/>
    <property type="project" value="TreeGrafter"/>
</dbReference>
<proteinExistence type="inferred from homology"/>
<dbReference type="EMBL" id="OU892287">
    <property type="protein sequence ID" value="CAG9762488.1"/>
    <property type="molecule type" value="Genomic_DNA"/>
</dbReference>
<feature type="compositionally biased region" description="Basic residues" evidence="4">
    <location>
        <begin position="232"/>
        <end position="241"/>
    </location>
</feature>